<evidence type="ECO:0000313" key="2">
    <source>
        <dbReference type="EMBL" id="OWF50656.1"/>
    </source>
</evidence>
<dbReference type="AlphaFoldDB" id="A0A210QPJ0"/>
<evidence type="ECO:0000256" key="1">
    <source>
        <dbReference type="SAM" id="MobiDB-lite"/>
    </source>
</evidence>
<dbReference type="EMBL" id="NEDP02002502">
    <property type="protein sequence ID" value="OWF50656.1"/>
    <property type="molecule type" value="Genomic_DNA"/>
</dbReference>
<organism evidence="2 3">
    <name type="scientific">Mizuhopecten yessoensis</name>
    <name type="common">Japanese scallop</name>
    <name type="synonym">Patinopecten yessoensis</name>
    <dbReference type="NCBI Taxonomy" id="6573"/>
    <lineage>
        <taxon>Eukaryota</taxon>
        <taxon>Metazoa</taxon>
        <taxon>Spiralia</taxon>
        <taxon>Lophotrochozoa</taxon>
        <taxon>Mollusca</taxon>
        <taxon>Bivalvia</taxon>
        <taxon>Autobranchia</taxon>
        <taxon>Pteriomorphia</taxon>
        <taxon>Pectinida</taxon>
        <taxon>Pectinoidea</taxon>
        <taxon>Pectinidae</taxon>
        <taxon>Mizuhopecten</taxon>
    </lineage>
</organism>
<dbReference type="Proteomes" id="UP000242188">
    <property type="component" value="Unassembled WGS sequence"/>
</dbReference>
<protein>
    <submittedName>
        <fullName evidence="2">Uncharacterized protein</fullName>
    </submittedName>
</protein>
<sequence>MLMMSIVVLHCSNPPASEFGEAEEFDSIQSDTDISSEDIPTLGPPPNLDITSVEETLSTLSNTRIKDSVISDLVESSSNYCIQNNISNPVEIIRLIQQKIVTDRKLDIEENSVLLEGDTSHILID</sequence>
<gene>
    <name evidence="2" type="ORF">KP79_PYT18231</name>
</gene>
<comment type="caution">
    <text evidence="2">The sequence shown here is derived from an EMBL/GenBank/DDBJ whole genome shotgun (WGS) entry which is preliminary data.</text>
</comment>
<proteinExistence type="predicted"/>
<accession>A0A210QPJ0</accession>
<keyword evidence="3" id="KW-1185">Reference proteome</keyword>
<name>A0A210QPJ0_MIZYE</name>
<evidence type="ECO:0000313" key="3">
    <source>
        <dbReference type="Proteomes" id="UP000242188"/>
    </source>
</evidence>
<reference evidence="2 3" key="1">
    <citation type="journal article" date="2017" name="Nat. Ecol. Evol.">
        <title>Scallop genome provides insights into evolution of bilaterian karyotype and development.</title>
        <authorList>
            <person name="Wang S."/>
            <person name="Zhang J."/>
            <person name="Jiao W."/>
            <person name="Li J."/>
            <person name="Xun X."/>
            <person name="Sun Y."/>
            <person name="Guo X."/>
            <person name="Huan P."/>
            <person name="Dong B."/>
            <person name="Zhang L."/>
            <person name="Hu X."/>
            <person name="Sun X."/>
            <person name="Wang J."/>
            <person name="Zhao C."/>
            <person name="Wang Y."/>
            <person name="Wang D."/>
            <person name="Huang X."/>
            <person name="Wang R."/>
            <person name="Lv J."/>
            <person name="Li Y."/>
            <person name="Zhang Z."/>
            <person name="Liu B."/>
            <person name="Lu W."/>
            <person name="Hui Y."/>
            <person name="Liang J."/>
            <person name="Zhou Z."/>
            <person name="Hou R."/>
            <person name="Li X."/>
            <person name="Liu Y."/>
            <person name="Li H."/>
            <person name="Ning X."/>
            <person name="Lin Y."/>
            <person name="Zhao L."/>
            <person name="Xing Q."/>
            <person name="Dou J."/>
            <person name="Li Y."/>
            <person name="Mao J."/>
            <person name="Guo H."/>
            <person name="Dou H."/>
            <person name="Li T."/>
            <person name="Mu C."/>
            <person name="Jiang W."/>
            <person name="Fu Q."/>
            <person name="Fu X."/>
            <person name="Miao Y."/>
            <person name="Liu J."/>
            <person name="Yu Q."/>
            <person name="Li R."/>
            <person name="Liao H."/>
            <person name="Li X."/>
            <person name="Kong Y."/>
            <person name="Jiang Z."/>
            <person name="Chourrout D."/>
            <person name="Li R."/>
            <person name="Bao Z."/>
        </authorList>
    </citation>
    <scope>NUCLEOTIDE SEQUENCE [LARGE SCALE GENOMIC DNA]</scope>
    <source>
        <strain evidence="2 3">PY_sf001</strain>
    </source>
</reference>
<feature type="region of interest" description="Disordered" evidence="1">
    <location>
        <begin position="27"/>
        <end position="48"/>
    </location>
</feature>